<sequence length="495" mass="56465">MTIVVQLESTRHRKYHSSDIREEIELLVHNYTRELRREQRDNELNNYKTVFISEWKLFTCLNFLGKLDNRGKLRIHNSKESTSTTANISAAVSCISSQASSTNTAKQSKECRKSKQCNSKISITSDQIPKTEKEKVLQKWNTEKLLFLIEQYEKKRRFWCRNEENYISDTKQRKEVFRLLTSRLNAKFQENFTHIQVKTQINRLRARFFTLNQKFGAETQGGEIQQLEWEFYKPLQFLANQELRSHQSVPSTASSRKRTHSAMLVGPRPLLASKSVLFNEQSVEQASLVKKQCPIKIRRCSSDPCVSVHSPSARRNQENSELCNSSATAVETQEDETVDVETVDSEEEEKSENSNLLAKTNSRIPGSSSTNTGNPTTSTTSTTQTSTPTSNVTTVLDAHCSTQENNHRVCQEIELIDLTLSDDEEDTDQKVDLKYSSTVPVSNSARRPGENEAMCTELAKTVTDRLICLASASDQSKVKEKMEMIRNILYAAEFN</sequence>
<keyword evidence="3" id="KW-1185">Reference proteome</keyword>
<evidence type="ECO:0000259" key="2">
    <source>
        <dbReference type="PROSITE" id="PS51029"/>
    </source>
</evidence>
<dbReference type="WBParaSite" id="jg8630">
    <property type="protein sequence ID" value="jg8630"/>
    <property type="gene ID" value="jg8630"/>
</dbReference>
<feature type="compositionally biased region" description="Acidic residues" evidence="1">
    <location>
        <begin position="332"/>
        <end position="350"/>
    </location>
</feature>
<evidence type="ECO:0000313" key="3">
    <source>
        <dbReference type="Proteomes" id="UP000887574"/>
    </source>
</evidence>
<dbReference type="PROSITE" id="PS51029">
    <property type="entry name" value="MADF"/>
    <property type="match status" value="1"/>
</dbReference>
<dbReference type="PANTHER" id="PTHR21505:SF8">
    <property type="entry name" value="DPT-YFP REPRESSOR BY OVEREXPRESSION, ISOFORM D-RELATED"/>
    <property type="match status" value="1"/>
</dbReference>
<dbReference type="WBParaSite" id="jg2630">
    <property type="protein sequence ID" value="jg2630"/>
    <property type="gene ID" value="jg2630"/>
</dbReference>
<organism evidence="3 4">
    <name type="scientific">Ditylenchus dipsaci</name>
    <dbReference type="NCBI Taxonomy" id="166011"/>
    <lineage>
        <taxon>Eukaryota</taxon>
        <taxon>Metazoa</taxon>
        <taxon>Ecdysozoa</taxon>
        <taxon>Nematoda</taxon>
        <taxon>Chromadorea</taxon>
        <taxon>Rhabditida</taxon>
        <taxon>Tylenchina</taxon>
        <taxon>Tylenchomorpha</taxon>
        <taxon>Sphaerularioidea</taxon>
        <taxon>Anguinidae</taxon>
        <taxon>Anguininae</taxon>
        <taxon>Ditylenchus</taxon>
    </lineage>
</organism>
<evidence type="ECO:0000313" key="4">
    <source>
        <dbReference type="WBParaSite" id="jg2630"/>
    </source>
</evidence>
<dbReference type="InterPro" id="IPR006578">
    <property type="entry name" value="MADF-dom"/>
</dbReference>
<feature type="domain" description="MADF" evidence="2">
    <location>
        <begin position="147"/>
        <end position="243"/>
    </location>
</feature>
<dbReference type="Pfam" id="PF10545">
    <property type="entry name" value="MADF_DNA_bdg"/>
    <property type="match status" value="1"/>
</dbReference>
<dbReference type="AlphaFoldDB" id="A0A915E555"/>
<name>A0A915E555_9BILA</name>
<evidence type="ECO:0000313" key="5">
    <source>
        <dbReference type="WBParaSite" id="jg8630"/>
    </source>
</evidence>
<feature type="compositionally biased region" description="Low complexity" evidence="1">
    <location>
        <begin position="365"/>
        <end position="390"/>
    </location>
</feature>
<proteinExistence type="predicted"/>
<feature type="compositionally biased region" description="Polar residues" evidence="1">
    <location>
        <begin position="355"/>
        <end position="364"/>
    </location>
</feature>
<accession>A0A915E555</accession>
<reference evidence="4 5" key="1">
    <citation type="submission" date="2022-11" db="UniProtKB">
        <authorList>
            <consortium name="WormBaseParasite"/>
        </authorList>
    </citation>
    <scope>IDENTIFICATION</scope>
</reference>
<dbReference type="Proteomes" id="UP000887574">
    <property type="component" value="Unplaced"/>
</dbReference>
<dbReference type="SMART" id="SM00595">
    <property type="entry name" value="MADF"/>
    <property type="match status" value="1"/>
</dbReference>
<feature type="compositionally biased region" description="Polar residues" evidence="1">
    <location>
        <begin position="309"/>
        <end position="330"/>
    </location>
</feature>
<evidence type="ECO:0000256" key="1">
    <source>
        <dbReference type="SAM" id="MobiDB-lite"/>
    </source>
</evidence>
<feature type="region of interest" description="Disordered" evidence="1">
    <location>
        <begin position="302"/>
        <end position="390"/>
    </location>
</feature>
<dbReference type="PANTHER" id="PTHR21505">
    <property type="entry name" value="MADF DOMAIN-CONTAINING PROTEIN-RELATED"/>
    <property type="match status" value="1"/>
</dbReference>
<protein>
    <submittedName>
        <fullName evidence="4 5">MADF domain-containing protein</fullName>
    </submittedName>
</protein>